<evidence type="ECO:0000259" key="7">
    <source>
        <dbReference type="Pfam" id="PF21981"/>
    </source>
</evidence>
<evidence type="ECO:0000313" key="9">
    <source>
        <dbReference type="Proteomes" id="UP000325827"/>
    </source>
</evidence>
<gene>
    <name evidence="5" type="primary">recX</name>
    <name evidence="8" type="ORF">F6B43_05275</name>
</gene>
<comment type="subcellular location">
    <subcellularLocation>
        <location evidence="1 5">Cytoplasm</location>
    </subcellularLocation>
</comment>
<protein>
    <recommendedName>
        <fullName evidence="3 5">Regulatory protein RecX</fullName>
    </recommendedName>
</protein>
<dbReference type="Gene3D" id="1.10.10.10">
    <property type="entry name" value="Winged helix-like DNA-binding domain superfamily/Winged helix DNA-binding domain"/>
    <property type="match status" value="1"/>
</dbReference>
<dbReference type="GO" id="GO:0006282">
    <property type="term" value="P:regulation of DNA repair"/>
    <property type="evidence" value="ECO:0007669"/>
    <property type="project" value="UniProtKB-UniRule"/>
</dbReference>
<reference evidence="9" key="1">
    <citation type="submission" date="2019-09" db="EMBL/GenBank/DDBJ databases">
        <title>Mumia zhuanghuii sp. nov. isolated from the intestinal contents of plateau pika (Ochotona curzoniae) in the Qinghai-Tibet plateau of China.</title>
        <authorList>
            <person name="Tian Z."/>
        </authorList>
    </citation>
    <scope>NUCLEOTIDE SEQUENCE [LARGE SCALE GENOMIC DNA]</scope>
    <source>
        <strain evidence="9">JCM 30598</strain>
    </source>
</reference>
<organism evidence="8 9">
    <name type="scientific">Microbacterium rhizomatis</name>
    <dbReference type="NCBI Taxonomy" id="1631477"/>
    <lineage>
        <taxon>Bacteria</taxon>
        <taxon>Bacillati</taxon>
        <taxon>Actinomycetota</taxon>
        <taxon>Actinomycetes</taxon>
        <taxon>Micrococcales</taxon>
        <taxon>Microbacteriaceae</taxon>
        <taxon>Microbacterium</taxon>
    </lineage>
</organism>
<dbReference type="InterPro" id="IPR053924">
    <property type="entry name" value="RecX_HTH_2nd"/>
</dbReference>
<evidence type="ECO:0000259" key="6">
    <source>
        <dbReference type="Pfam" id="PF02631"/>
    </source>
</evidence>
<dbReference type="InterPro" id="IPR053925">
    <property type="entry name" value="RecX_HTH_3rd"/>
</dbReference>
<accession>A0A5J5J454</accession>
<evidence type="ECO:0000256" key="4">
    <source>
        <dbReference type="ARBA" id="ARBA00022490"/>
    </source>
</evidence>
<dbReference type="RefSeq" id="WP_150447798.1">
    <property type="nucleotide sequence ID" value="NZ_VYSA01000001.1"/>
</dbReference>
<dbReference type="AlphaFoldDB" id="A0A5J5J454"/>
<dbReference type="PANTHER" id="PTHR33602">
    <property type="entry name" value="REGULATORY PROTEIN RECX FAMILY PROTEIN"/>
    <property type="match status" value="1"/>
</dbReference>
<feature type="domain" description="RecX second three-helical" evidence="6">
    <location>
        <begin position="107"/>
        <end position="147"/>
    </location>
</feature>
<evidence type="ECO:0000313" key="8">
    <source>
        <dbReference type="EMBL" id="KAA9111027.1"/>
    </source>
</evidence>
<evidence type="ECO:0000256" key="3">
    <source>
        <dbReference type="ARBA" id="ARBA00018111"/>
    </source>
</evidence>
<dbReference type="Pfam" id="PF21981">
    <property type="entry name" value="RecX_HTH3"/>
    <property type="match status" value="1"/>
</dbReference>
<dbReference type="InterPro" id="IPR036388">
    <property type="entry name" value="WH-like_DNA-bd_sf"/>
</dbReference>
<comment type="similarity">
    <text evidence="2 5">Belongs to the RecX family.</text>
</comment>
<comment type="caution">
    <text evidence="8">The sequence shown here is derived from an EMBL/GenBank/DDBJ whole genome shotgun (WGS) entry which is preliminary data.</text>
</comment>
<proteinExistence type="inferred from homology"/>
<dbReference type="Pfam" id="PF02631">
    <property type="entry name" value="RecX_HTH2"/>
    <property type="match status" value="1"/>
</dbReference>
<evidence type="ECO:0000256" key="5">
    <source>
        <dbReference type="HAMAP-Rule" id="MF_01114"/>
    </source>
</evidence>
<sequence length="219" mass="23427">MAISNGHGGDALAPVTYLPGVAPQNRGVVFAESSRADDTFDGGSTPNDEEFVDRASLIDSASVSLTRSLGRRGLSVAEARAKLRSSGLTGDEIDGVIDDFERRQWLDDAMLAEQLVHSATTRQDMGTKAVKQLLQKRLVAREVIEAVIAELPDDDAQRAMEFATSKARSLVRYDDDTAIRRLMGQLARRGFGGGVAGHAARTALAEARKSAAAGGVRFR</sequence>
<name>A0A5J5J454_9MICO</name>
<comment type="function">
    <text evidence="5">Modulates RecA activity.</text>
</comment>
<evidence type="ECO:0000256" key="2">
    <source>
        <dbReference type="ARBA" id="ARBA00009695"/>
    </source>
</evidence>
<dbReference type="PANTHER" id="PTHR33602:SF1">
    <property type="entry name" value="REGULATORY PROTEIN RECX FAMILY PROTEIN"/>
    <property type="match status" value="1"/>
</dbReference>
<dbReference type="Proteomes" id="UP000325827">
    <property type="component" value="Unassembled WGS sequence"/>
</dbReference>
<dbReference type="EMBL" id="VYSA01000001">
    <property type="protein sequence ID" value="KAA9111027.1"/>
    <property type="molecule type" value="Genomic_DNA"/>
</dbReference>
<evidence type="ECO:0000256" key="1">
    <source>
        <dbReference type="ARBA" id="ARBA00004496"/>
    </source>
</evidence>
<dbReference type="HAMAP" id="MF_01114">
    <property type="entry name" value="RecX"/>
    <property type="match status" value="1"/>
</dbReference>
<keyword evidence="9" id="KW-1185">Reference proteome</keyword>
<keyword evidence="4 5" id="KW-0963">Cytoplasm</keyword>
<feature type="domain" description="RecX third three-helical" evidence="7">
    <location>
        <begin position="153"/>
        <end position="195"/>
    </location>
</feature>
<dbReference type="GO" id="GO:0005737">
    <property type="term" value="C:cytoplasm"/>
    <property type="evidence" value="ECO:0007669"/>
    <property type="project" value="UniProtKB-SubCell"/>
</dbReference>
<dbReference type="InterPro" id="IPR003783">
    <property type="entry name" value="Regulatory_RecX"/>
</dbReference>
<dbReference type="OrthoDB" id="5244465at2"/>